<proteinExistence type="predicted"/>
<dbReference type="Proteomes" id="UP000808146">
    <property type="component" value="Unassembled WGS sequence"/>
</dbReference>
<protein>
    <submittedName>
        <fullName evidence="2">Uncharacterized protein</fullName>
    </submittedName>
</protein>
<keyword evidence="1" id="KW-0175">Coiled coil</keyword>
<name>A0A9D7LVM4_9RHOO</name>
<evidence type="ECO:0000313" key="2">
    <source>
        <dbReference type="EMBL" id="MBK8892033.1"/>
    </source>
</evidence>
<accession>A0A9D7LVM4</accession>
<evidence type="ECO:0000256" key="1">
    <source>
        <dbReference type="SAM" id="Coils"/>
    </source>
</evidence>
<sequence>MENTMSPHAVTANGESQVVRSLHASAADAAVGTDFFAMLDRQAGMVVKLAVVVGEVLQGKESAHSLRLHDLEQSREELQRRSLAALRSMPNINGGVDDMHRTMESLNRGAAGLFQAARGFHQMLSGPNEATGKMMIVIQKAATNLQHGYARLANGSLIAEFDADAAMASESALRNLQALGLHGGPDAGDRAAIPSRGRISTHRDGTSPGCAFSVHDLHGTLDGIAQEIAVAGGILKRWSRQQSAGLHRPNYKGDVGSANATAFGSQWI</sequence>
<dbReference type="EMBL" id="JADKBR010000021">
    <property type="protein sequence ID" value="MBK8892033.1"/>
    <property type="molecule type" value="Genomic_DNA"/>
</dbReference>
<dbReference type="AlphaFoldDB" id="A0A9D7LVM4"/>
<gene>
    <name evidence="2" type="ORF">IPN75_17445</name>
</gene>
<organism evidence="2 3">
    <name type="scientific">Candidatus Dechloromonas phosphorivorans</name>
    <dbReference type="NCBI Taxonomy" id="2899244"/>
    <lineage>
        <taxon>Bacteria</taxon>
        <taxon>Pseudomonadati</taxon>
        <taxon>Pseudomonadota</taxon>
        <taxon>Betaproteobacteria</taxon>
        <taxon>Rhodocyclales</taxon>
        <taxon>Azonexaceae</taxon>
        <taxon>Dechloromonas</taxon>
    </lineage>
</organism>
<comment type="caution">
    <text evidence="2">The sequence shown here is derived from an EMBL/GenBank/DDBJ whole genome shotgun (WGS) entry which is preliminary data.</text>
</comment>
<feature type="coiled-coil region" evidence="1">
    <location>
        <begin position="61"/>
        <end position="88"/>
    </location>
</feature>
<evidence type="ECO:0000313" key="3">
    <source>
        <dbReference type="Proteomes" id="UP000808146"/>
    </source>
</evidence>
<reference evidence="2" key="1">
    <citation type="submission" date="2020-10" db="EMBL/GenBank/DDBJ databases">
        <title>Connecting structure to function with the recovery of over 1000 high-quality activated sludge metagenome-assembled genomes encoding full-length rRNA genes using long-read sequencing.</title>
        <authorList>
            <person name="Singleton C.M."/>
            <person name="Petriglieri F."/>
            <person name="Kristensen J.M."/>
            <person name="Kirkegaard R.H."/>
            <person name="Michaelsen T.Y."/>
            <person name="Andersen M.H."/>
            <person name="Karst S.M."/>
            <person name="Dueholm M.S."/>
            <person name="Nielsen P.H."/>
            <person name="Albertsen M."/>
        </authorList>
    </citation>
    <scope>NUCLEOTIDE SEQUENCE</scope>
    <source>
        <strain evidence="2">OdNE_18-Q3-R46-58_BAT3C.305</strain>
    </source>
</reference>